<accession>A0A3B0ZY19</accession>
<evidence type="ECO:0000256" key="4">
    <source>
        <dbReference type="ARBA" id="ARBA00023136"/>
    </source>
</evidence>
<dbReference type="Pfam" id="PF01925">
    <property type="entry name" value="TauE"/>
    <property type="match status" value="1"/>
</dbReference>
<feature type="transmembrane region" description="Helical" evidence="5">
    <location>
        <begin position="210"/>
        <end position="231"/>
    </location>
</feature>
<reference evidence="6" key="1">
    <citation type="submission" date="2018-06" db="EMBL/GenBank/DDBJ databases">
        <authorList>
            <person name="Zhirakovskaya E."/>
        </authorList>
    </citation>
    <scope>NUCLEOTIDE SEQUENCE</scope>
</reference>
<gene>
    <name evidence="6" type="ORF">MNBD_GAMMA20-497</name>
</gene>
<feature type="transmembrane region" description="Helical" evidence="5">
    <location>
        <begin position="7"/>
        <end position="34"/>
    </location>
</feature>
<evidence type="ECO:0000256" key="1">
    <source>
        <dbReference type="ARBA" id="ARBA00004141"/>
    </source>
</evidence>
<evidence type="ECO:0000256" key="5">
    <source>
        <dbReference type="SAM" id="Phobius"/>
    </source>
</evidence>
<feature type="transmembrane region" description="Helical" evidence="5">
    <location>
        <begin position="46"/>
        <end position="69"/>
    </location>
</feature>
<protein>
    <submittedName>
        <fullName evidence="6">Uncharacterized UPF0721 integral membrane protein</fullName>
    </submittedName>
</protein>
<organism evidence="6">
    <name type="scientific">hydrothermal vent metagenome</name>
    <dbReference type="NCBI Taxonomy" id="652676"/>
    <lineage>
        <taxon>unclassified sequences</taxon>
        <taxon>metagenomes</taxon>
        <taxon>ecological metagenomes</taxon>
    </lineage>
</organism>
<keyword evidence="3 5" id="KW-1133">Transmembrane helix</keyword>
<dbReference type="GO" id="GO:0016020">
    <property type="term" value="C:membrane"/>
    <property type="evidence" value="ECO:0007669"/>
    <property type="project" value="UniProtKB-SubCell"/>
</dbReference>
<feature type="transmembrane region" description="Helical" evidence="5">
    <location>
        <begin position="176"/>
        <end position="198"/>
    </location>
</feature>
<feature type="transmembrane region" description="Helical" evidence="5">
    <location>
        <begin position="136"/>
        <end position="156"/>
    </location>
</feature>
<name>A0A3B0ZY19_9ZZZZ</name>
<sequence>MTALLMYLSLGALAGLSAGLLGIGGGLIIVPALLLIWQQSGVDNPWLMQMAIATSLASIVFTSVASVRAHHRRGAVQWPQVWQLTPGILLGAWLGAMQASWLPGPWLKVGFGIFELLVAAQMALQLRPRPHRGLPGGPGMGAAGVVIGWVSALMGIGGGTLTVPFLSRCNVALQKAVATSAACGLPIALAGSFTYVLIGWNAEGLPPAALGFVYLPALLGVVVASVMFAPLGARLAHNLSGPALKRVFALFLALLGLWMLLG</sequence>
<feature type="transmembrane region" description="Helical" evidence="5">
    <location>
        <begin position="243"/>
        <end position="261"/>
    </location>
</feature>
<evidence type="ECO:0000256" key="2">
    <source>
        <dbReference type="ARBA" id="ARBA00022692"/>
    </source>
</evidence>
<feature type="transmembrane region" description="Helical" evidence="5">
    <location>
        <begin position="81"/>
        <end position="100"/>
    </location>
</feature>
<dbReference type="InterPro" id="IPR002781">
    <property type="entry name" value="TM_pro_TauE-like"/>
</dbReference>
<dbReference type="PANTHER" id="PTHR43483:SF3">
    <property type="entry name" value="MEMBRANE TRANSPORTER PROTEIN HI_0806-RELATED"/>
    <property type="match status" value="1"/>
</dbReference>
<dbReference type="AlphaFoldDB" id="A0A3B0ZY19"/>
<evidence type="ECO:0000256" key="3">
    <source>
        <dbReference type="ARBA" id="ARBA00022989"/>
    </source>
</evidence>
<keyword evidence="4 5" id="KW-0472">Membrane</keyword>
<evidence type="ECO:0000313" key="6">
    <source>
        <dbReference type="EMBL" id="VAW94140.1"/>
    </source>
</evidence>
<comment type="subcellular location">
    <subcellularLocation>
        <location evidence="1">Membrane</location>
        <topology evidence="1">Multi-pass membrane protein</topology>
    </subcellularLocation>
</comment>
<keyword evidence="2 5" id="KW-0812">Transmembrane</keyword>
<dbReference type="PANTHER" id="PTHR43483">
    <property type="entry name" value="MEMBRANE TRANSPORTER PROTEIN HI_0806-RELATED"/>
    <property type="match status" value="1"/>
</dbReference>
<proteinExistence type="predicted"/>
<dbReference type="EMBL" id="UOFU01000044">
    <property type="protein sequence ID" value="VAW94140.1"/>
    <property type="molecule type" value="Genomic_DNA"/>
</dbReference>